<feature type="domain" description="Pseudouridine synthase I TruA alpha/beta" evidence="5">
    <location>
        <begin position="57"/>
        <end position="171"/>
    </location>
</feature>
<evidence type="ECO:0000256" key="4">
    <source>
        <dbReference type="RuleBase" id="RU003792"/>
    </source>
</evidence>
<organism evidence="6 7">
    <name type="scientific">Molorchus minor</name>
    <dbReference type="NCBI Taxonomy" id="1323400"/>
    <lineage>
        <taxon>Eukaryota</taxon>
        <taxon>Metazoa</taxon>
        <taxon>Ecdysozoa</taxon>
        <taxon>Arthropoda</taxon>
        <taxon>Hexapoda</taxon>
        <taxon>Insecta</taxon>
        <taxon>Pterygota</taxon>
        <taxon>Neoptera</taxon>
        <taxon>Endopterygota</taxon>
        <taxon>Coleoptera</taxon>
        <taxon>Polyphaga</taxon>
        <taxon>Cucujiformia</taxon>
        <taxon>Chrysomeloidea</taxon>
        <taxon>Cerambycidae</taxon>
        <taxon>Lamiinae</taxon>
        <taxon>Monochamini</taxon>
        <taxon>Molorchus</taxon>
    </lineage>
</organism>
<evidence type="ECO:0000256" key="1">
    <source>
        <dbReference type="ARBA" id="ARBA00009375"/>
    </source>
</evidence>
<dbReference type="InterPro" id="IPR020095">
    <property type="entry name" value="PsdUridine_synth_TruA_C"/>
</dbReference>
<comment type="similarity">
    <text evidence="1 4">Belongs to the tRNA pseudouridine synthase TruA family.</text>
</comment>
<dbReference type="InterPro" id="IPR020097">
    <property type="entry name" value="PsdUridine_synth_TruA_a/b_dom"/>
</dbReference>
<dbReference type="SUPFAM" id="SSF55120">
    <property type="entry name" value="Pseudouridine synthase"/>
    <property type="match status" value="1"/>
</dbReference>
<comment type="caution">
    <text evidence="6">The sequence shown here is derived from an EMBL/GenBank/DDBJ whole genome shotgun (WGS) entry which is preliminary data.</text>
</comment>
<sequence>MTWKVKLIIVKVLPDNIQCIAWAPVKDSFSARFDCKGRIYKYYFPKGNLDIEKMTIASRKLLGSHDFRNLCKMDVGNGVVEFTRNISLVSIEPINLYRSEDEYAIYVLTLKGNAFLWHQIRCILGVLLLVGQNKEEPSVIDELLDVERNSRKPEYNMASEIPLNLFSSEYDLKKWHYDEDSLSQVITKLNNIWTHTAIKQSMIGDMLTDLNKVFKDIKTSDDTVTKCFSDCLIQGVKSKKYIPVMKRQLCHSLEEKIEHFKKRNRIENIDDIQK</sequence>
<dbReference type="Pfam" id="PF01416">
    <property type="entry name" value="PseudoU_synth_1"/>
    <property type="match status" value="1"/>
</dbReference>
<gene>
    <name evidence="6" type="ORF">NQ317_005775</name>
</gene>
<evidence type="ECO:0000313" key="6">
    <source>
        <dbReference type="EMBL" id="KAJ8975058.1"/>
    </source>
</evidence>
<protein>
    <recommendedName>
        <fullName evidence="4">tRNA pseudouridine synthase</fullName>
        <ecNumber evidence="4">5.4.99.12</ecNumber>
    </recommendedName>
</protein>
<evidence type="ECO:0000259" key="5">
    <source>
        <dbReference type="Pfam" id="PF01416"/>
    </source>
</evidence>
<keyword evidence="2 4" id="KW-0819">tRNA processing</keyword>
<keyword evidence="3 4" id="KW-0413">Isomerase</keyword>
<dbReference type="PANTHER" id="PTHR11142">
    <property type="entry name" value="PSEUDOURIDYLATE SYNTHASE"/>
    <property type="match status" value="1"/>
</dbReference>
<comment type="catalytic activity">
    <reaction evidence="4">
        <text>uridine(38/39/40) in tRNA = pseudouridine(38/39/40) in tRNA</text>
        <dbReference type="Rhea" id="RHEA:22376"/>
        <dbReference type="Rhea" id="RHEA-COMP:10085"/>
        <dbReference type="Rhea" id="RHEA-COMP:10087"/>
        <dbReference type="ChEBI" id="CHEBI:65314"/>
        <dbReference type="ChEBI" id="CHEBI:65315"/>
        <dbReference type="EC" id="5.4.99.12"/>
    </reaction>
</comment>
<dbReference type="InterPro" id="IPR020103">
    <property type="entry name" value="PsdUridine_synth_cat_dom_sf"/>
</dbReference>
<reference evidence="6" key="1">
    <citation type="journal article" date="2023" name="Insect Mol. Biol.">
        <title>Genome sequencing provides insights into the evolution of gene families encoding plant cell wall-degrading enzymes in longhorned beetles.</title>
        <authorList>
            <person name="Shin N.R."/>
            <person name="Okamura Y."/>
            <person name="Kirsch R."/>
            <person name="Pauchet Y."/>
        </authorList>
    </citation>
    <scope>NUCLEOTIDE SEQUENCE</scope>
    <source>
        <strain evidence="6">MMC_N1</strain>
    </source>
</reference>
<dbReference type="EC" id="5.4.99.12" evidence="4"/>
<proteinExistence type="inferred from homology"/>
<evidence type="ECO:0000256" key="2">
    <source>
        <dbReference type="ARBA" id="ARBA00022694"/>
    </source>
</evidence>
<dbReference type="Gene3D" id="3.30.70.660">
    <property type="entry name" value="Pseudouridine synthase I, catalytic domain, C-terminal subdomain"/>
    <property type="match status" value="1"/>
</dbReference>
<evidence type="ECO:0000313" key="7">
    <source>
        <dbReference type="Proteomes" id="UP001162164"/>
    </source>
</evidence>
<keyword evidence="7" id="KW-1185">Reference proteome</keyword>
<dbReference type="InterPro" id="IPR001406">
    <property type="entry name" value="PsdUridine_synth_TruA"/>
</dbReference>
<dbReference type="Proteomes" id="UP001162164">
    <property type="component" value="Unassembled WGS sequence"/>
</dbReference>
<dbReference type="EMBL" id="JAPWTJ010000884">
    <property type="protein sequence ID" value="KAJ8975058.1"/>
    <property type="molecule type" value="Genomic_DNA"/>
</dbReference>
<name>A0ABQ9JAR6_9CUCU</name>
<dbReference type="PANTHER" id="PTHR11142:SF5">
    <property type="entry name" value="TRNA PSEUDOURIDINE(38_39) SYNTHASE"/>
    <property type="match status" value="1"/>
</dbReference>
<evidence type="ECO:0000256" key="3">
    <source>
        <dbReference type="ARBA" id="ARBA00023235"/>
    </source>
</evidence>
<accession>A0ABQ9JAR6</accession>